<evidence type="ECO:0000313" key="3">
    <source>
        <dbReference type="Proteomes" id="UP000517694"/>
    </source>
</evidence>
<evidence type="ECO:0008006" key="4">
    <source>
        <dbReference type="Google" id="ProtNLM"/>
    </source>
</evidence>
<reference evidence="2 3" key="1">
    <citation type="submission" date="2020-08" db="EMBL/GenBank/DDBJ databases">
        <title>Whole-Genome Sequence of French Clinical Streptomyces mexicanus Strain Q0842.</title>
        <authorList>
            <person name="Boxberger M."/>
            <person name="La Scola B."/>
        </authorList>
    </citation>
    <scope>NUCLEOTIDE SEQUENCE [LARGE SCALE GENOMIC DNA]</scope>
    <source>
        <strain evidence="2 3">Marseille-Q0842</strain>
    </source>
</reference>
<dbReference type="OrthoDB" id="4333421at2"/>
<evidence type="ECO:0000313" key="2">
    <source>
        <dbReference type="EMBL" id="MBC2865905.1"/>
    </source>
</evidence>
<keyword evidence="3" id="KW-1185">Reference proteome</keyword>
<comment type="caution">
    <text evidence="2">The sequence shown here is derived from an EMBL/GenBank/DDBJ whole genome shotgun (WGS) entry which is preliminary data.</text>
</comment>
<name>A0A7X1HZ90_9ACTN</name>
<gene>
    <name evidence="2" type="ORF">H1R13_13170</name>
</gene>
<keyword evidence="1" id="KW-1133">Transmembrane helix</keyword>
<sequence>MTAVGLAGVVLAVCPVAAVPGPRALAAGAAGPYAFAGGARAVAGATTTLADAVRLEPGRTHRGSLPRGGRQTYRLDLDAVSTAYVAATAAPRPGGRVSATDGLRVSVRDAQGATCSYQVTRFGSGRSAHPIAAWGTREVAPGRSLCQGAGTYSVLVERMDATDAAPDSGSWPLELTVVTEPPLRRAGGTSAPRAWDSATPAPVTGRAVERAGGAGFPTASTLGTGVWRDRIRPGQTLFYRVPVDWGRHLDATAELADARGGSGYTDGALTLSLYNPVRGFAEEAYAGYSGRPASAALAPLPPVAYANRYGVTDPVRAMRFAGSYYLVVHLAAQTADAFGEGPYGLTLRVRVAGAARPAPEYAGRSEPPGLFEVTAGDRRAAAPAGTAGDAMGLRVLAVGGLGGGTVLLAVLGAWTALARRHAGAG</sequence>
<accession>A0A7X1HZ90</accession>
<keyword evidence="1" id="KW-0812">Transmembrane</keyword>
<protein>
    <recommendedName>
        <fullName evidence="4">Aromatic ring-opening dioxygenase LigA</fullName>
    </recommendedName>
</protein>
<evidence type="ECO:0000256" key="1">
    <source>
        <dbReference type="SAM" id="Phobius"/>
    </source>
</evidence>
<feature type="transmembrane region" description="Helical" evidence="1">
    <location>
        <begin position="395"/>
        <end position="417"/>
    </location>
</feature>
<dbReference type="AlphaFoldDB" id="A0A7X1HZ90"/>
<dbReference type="EMBL" id="JACMHY010000004">
    <property type="protein sequence ID" value="MBC2865905.1"/>
    <property type="molecule type" value="Genomic_DNA"/>
</dbReference>
<keyword evidence="1" id="KW-0472">Membrane</keyword>
<organism evidence="2 3">
    <name type="scientific">Streptomyces mexicanus</name>
    <dbReference type="NCBI Taxonomy" id="178566"/>
    <lineage>
        <taxon>Bacteria</taxon>
        <taxon>Bacillati</taxon>
        <taxon>Actinomycetota</taxon>
        <taxon>Actinomycetes</taxon>
        <taxon>Kitasatosporales</taxon>
        <taxon>Streptomycetaceae</taxon>
        <taxon>Streptomyces</taxon>
    </lineage>
</organism>
<dbReference type="Proteomes" id="UP000517694">
    <property type="component" value="Unassembled WGS sequence"/>
</dbReference>
<proteinExistence type="predicted"/>